<protein>
    <submittedName>
        <fullName evidence="1">Uncharacterized protein</fullName>
    </submittedName>
</protein>
<dbReference type="EMBL" id="JAQOWY010000195">
    <property type="protein sequence ID" value="KAK1847663.1"/>
    <property type="molecule type" value="Genomic_DNA"/>
</dbReference>
<accession>A0AAD9AGH8</accession>
<organism evidence="1 2">
    <name type="scientific">Colletotrichum chrysophilum</name>
    <dbReference type="NCBI Taxonomy" id="1836956"/>
    <lineage>
        <taxon>Eukaryota</taxon>
        <taxon>Fungi</taxon>
        <taxon>Dikarya</taxon>
        <taxon>Ascomycota</taxon>
        <taxon>Pezizomycotina</taxon>
        <taxon>Sordariomycetes</taxon>
        <taxon>Hypocreomycetidae</taxon>
        <taxon>Glomerellales</taxon>
        <taxon>Glomerellaceae</taxon>
        <taxon>Colletotrichum</taxon>
        <taxon>Colletotrichum gloeosporioides species complex</taxon>
    </lineage>
</organism>
<name>A0AAD9AGH8_9PEZI</name>
<gene>
    <name evidence="1" type="ORF">CCHR01_09690</name>
</gene>
<keyword evidence="2" id="KW-1185">Reference proteome</keyword>
<comment type="caution">
    <text evidence="1">The sequence shown here is derived from an EMBL/GenBank/DDBJ whole genome shotgun (WGS) entry which is preliminary data.</text>
</comment>
<evidence type="ECO:0000313" key="1">
    <source>
        <dbReference type="EMBL" id="KAK1847663.1"/>
    </source>
</evidence>
<evidence type="ECO:0000313" key="2">
    <source>
        <dbReference type="Proteomes" id="UP001243330"/>
    </source>
</evidence>
<reference evidence="1" key="1">
    <citation type="submission" date="2023-01" db="EMBL/GenBank/DDBJ databases">
        <title>Colletotrichum chrysophilum M932 genome sequence.</title>
        <authorList>
            <person name="Baroncelli R."/>
        </authorList>
    </citation>
    <scope>NUCLEOTIDE SEQUENCE</scope>
    <source>
        <strain evidence="1">M932</strain>
    </source>
</reference>
<proteinExistence type="predicted"/>
<dbReference type="Proteomes" id="UP001243330">
    <property type="component" value="Unassembled WGS sequence"/>
</dbReference>
<dbReference type="AlphaFoldDB" id="A0AAD9AGH8"/>
<sequence>MVGWVYLRWDLKQMWHNAADENELLRSDEHPRHGCVFGGGLIAHRVRWASARNHMPTPLHWAGVTWITLYRLVQQVVNLMNEVAQIDCPLAPFAPGTPSRYMSREHIRELKDPHAMAYVGVMMGFSAVATTGPSRWRASFNSSVQRDGEHSFPASSRLVSSLHSVQLRLKDFALVGAEDQVSKWPLVARTQTDISCGPDAQLRVFNILEGLDPPKVPVA</sequence>